<proteinExistence type="predicted"/>
<evidence type="ECO:0000313" key="3">
    <source>
        <dbReference type="Proteomes" id="UP000190162"/>
    </source>
</evidence>
<keyword evidence="1" id="KW-1133">Transmembrane helix</keyword>
<reference evidence="3" key="1">
    <citation type="submission" date="2017-02" db="EMBL/GenBank/DDBJ databases">
        <authorList>
            <person name="Varghese N."/>
            <person name="Submissions S."/>
        </authorList>
    </citation>
    <scope>NUCLEOTIDE SEQUENCE [LARGE SCALE GENOMIC DNA]</scope>
    <source>
        <strain evidence="3">DSM 22720</strain>
    </source>
</reference>
<keyword evidence="1" id="KW-0472">Membrane</keyword>
<dbReference type="Pfam" id="PF16732">
    <property type="entry name" value="ComP_DUS"/>
    <property type="match status" value="1"/>
</dbReference>
<dbReference type="PANTHER" id="PTHR30093:SF47">
    <property type="entry name" value="TYPE IV PILUS NON-CORE MINOR PILIN PILE"/>
    <property type="match status" value="1"/>
</dbReference>
<dbReference type="Gene3D" id="3.30.700.10">
    <property type="entry name" value="Glycoprotein, Type 4 Pilin"/>
    <property type="match status" value="1"/>
</dbReference>
<dbReference type="OrthoDB" id="5906095at2"/>
<dbReference type="AlphaFoldDB" id="A0A1T4V0A7"/>
<sequence length="142" mass="15581">MTPVDMKFQRGMTLIELLIAIAIIGAVASIAVPAVSEFLIESERRRAQTDLYQLQIWAESEYTANGSYPGLVNCSFCELSDQYNFAIDNTGAGNNAYILSATPKSTSYQNNDDKCHTMRINAASTQTNIKGTTTLDPANCWI</sequence>
<dbReference type="NCBIfam" id="TIGR02532">
    <property type="entry name" value="IV_pilin_GFxxxE"/>
    <property type="match status" value="1"/>
</dbReference>
<dbReference type="EMBL" id="FUXU01000040">
    <property type="protein sequence ID" value="SKA58400.1"/>
    <property type="molecule type" value="Genomic_DNA"/>
</dbReference>
<feature type="transmembrane region" description="Helical" evidence="1">
    <location>
        <begin position="12"/>
        <end position="36"/>
    </location>
</feature>
<evidence type="ECO:0000313" key="2">
    <source>
        <dbReference type="EMBL" id="SKA58400.1"/>
    </source>
</evidence>
<dbReference type="SUPFAM" id="SSF54523">
    <property type="entry name" value="Pili subunits"/>
    <property type="match status" value="1"/>
</dbReference>
<dbReference type="Pfam" id="PF07963">
    <property type="entry name" value="N_methyl"/>
    <property type="match status" value="1"/>
</dbReference>
<evidence type="ECO:0000256" key="1">
    <source>
        <dbReference type="SAM" id="Phobius"/>
    </source>
</evidence>
<name>A0A1T4V0A7_9GAMM</name>
<dbReference type="PROSITE" id="PS00409">
    <property type="entry name" value="PROKAR_NTER_METHYL"/>
    <property type="match status" value="1"/>
</dbReference>
<dbReference type="Proteomes" id="UP000190162">
    <property type="component" value="Unassembled WGS sequence"/>
</dbReference>
<protein>
    <submittedName>
        <fullName evidence="2">Type IV pilus assembly protein PilE</fullName>
    </submittedName>
</protein>
<gene>
    <name evidence="2" type="ORF">SAMN02745132_02947</name>
</gene>
<dbReference type="InterPro" id="IPR012902">
    <property type="entry name" value="N_methyl_site"/>
</dbReference>
<dbReference type="GO" id="GO:0043683">
    <property type="term" value="P:type IV pilus assembly"/>
    <property type="evidence" value="ECO:0007669"/>
    <property type="project" value="InterPro"/>
</dbReference>
<keyword evidence="3" id="KW-1185">Reference proteome</keyword>
<dbReference type="InterPro" id="IPR031982">
    <property type="entry name" value="PilE-like"/>
</dbReference>
<organism evidence="2 3">
    <name type="scientific">Enterovibrio nigricans DSM 22720</name>
    <dbReference type="NCBI Taxonomy" id="1121868"/>
    <lineage>
        <taxon>Bacteria</taxon>
        <taxon>Pseudomonadati</taxon>
        <taxon>Pseudomonadota</taxon>
        <taxon>Gammaproteobacteria</taxon>
        <taxon>Vibrionales</taxon>
        <taxon>Vibrionaceae</taxon>
        <taxon>Enterovibrio</taxon>
    </lineage>
</organism>
<dbReference type="PANTHER" id="PTHR30093">
    <property type="entry name" value="GENERAL SECRETION PATHWAY PROTEIN G"/>
    <property type="match status" value="1"/>
</dbReference>
<keyword evidence="1" id="KW-0812">Transmembrane</keyword>
<dbReference type="InterPro" id="IPR045584">
    <property type="entry name" value="Pilin-like"/>
</dbReference>
<accession>A0A1T4V0A7</accession>